<protein>
    <recommendedName>
        <fullName evidence="1">RNA-directed DNA polymerase</fullName>
        <ecNumber evidence="1">2.7.7.49</ecNumber>
    </recommendedName>
</protein>
<keyword evidence="7" id="KW-0051">Antiviral defense</keyword>
<gene>
    <name evidence="11" type="primary">ltrA</name>
    <name evidence="11" type="ORF">PSI23_18630</name>
</gene>
<keyword evidence="4" id="KW-0479">Metal-binding</keyword>
<evidence type="ECO:0000256" key="2">
    <source>
        <dbReference type="ARBA" id="ARBA00022679"/>
    </source>
</evidence>
<dbReference type="PRINTS" id="PR00866">
    <property type="entry name" value="RNADNAPOLMS"/>
</dbReference>
<dbReference type="Proteomes" id="UP001217178">
    <property type="component" value="Unassembled WGS sequence"/>
</dbReference>
<evidence type="ECO:0000313" key="11">
    <source>
        <dbReference type="EMBL" id="MDC9591247.1"/>
    </source>
</evidence>
<dbReference type="InterPro" id="IPR000477">
    <property type="entry name" value="RT_dom"/>
</dbReference>
<dbReference type="PANTHER" id="PTHR34047">
    <property type="entry name" value="NUCLEAR INTRON MATURASE 1, MITOCHONDRIAL-RELATED"/>
    <property type="match status" value="1"/>
</dbReference>
<dbReference type="SUPFAM" id="SSF56672">
    <property type="entry name" value="DNA/RNA polymerases"/>
    <property type="match status" value="1"/>
</dbReference>
<dbReference type="InterPro" id="IPR043502">
    <property type="entry name" value="DNA/RNA_pol_sf"/>
</dbReference>
<dbReference type="InterPro" id="IPR000123">
    <property type="entry name" value="Reverse_transcriptase_msDNA"/>
</dbReference>
<dbReference type="InterPro" id="IPR030931">
    <property type="entry name" value="Group_II_RT_mat"/>
</dbReference>
<dbReference type="Pfam" id="PF00078">
    <property type="entry name" value="RVT_1"/>
    <property type="match status" value="1"/>
</dbReference>
<proteinExistence type="inferred from homology"/>
<dbReference type="Pfam" id="PF08388">
    <property type="entry name" value="GIIM"/>
    <property type="match status" value="1"/>
</dbReference>
<evidence type="ECO:0000259" key="10">
    <source>
        <dbReference type="PROSITE" id="PS50878"/>
    </source>
</evidence>
<dbReference type="CDD" id="cd01651">
    <property type="entry name" value="RT_G2_intron"/>
    <property type="match status" value="1"/>
</dbReference>
<feature type="domain" description="Reverse transcriptase" evidence="10">
    <location>
        <begin position="83"/>
        <end position="321"/>
    </location>
</feature>
<evidence type="ECO:0000256" key="4">
    <source>
        <dbReference type="ARBA" id="ARBA00022723"/>
    </source>
</evidence>
<comment type="catalytic activity">
    <reaction evidence="9">
        <text>DNA(n) + a 2'-deoxyribonucleoside 5'-triphosphate = DNA(n+1) + diphosphate</text>
        <dbReference type="Rhea" id="RHEA:22508"/>
        <dbReference type="Rhea" id="RHEA-COMP:17339"/>
        <dbReference type="Rhea" id="RHEA-COMP:17340"/>
        <dbReference type="ChEBI" id="CHEBI:33019"/>
        <dbReference type="ChEBI" id="CHEBI:61560"/>
        <dbReference type="ChEBI" id="CHEBI:173112"/>
        <dbReference type="EC" id="2.7.7.49"/>
    </reaction>
</comment>
<dbReference type="PROSITE" id="PS50878">
    <property type="entry name" value="RT_POL"/>
    <property type="match status" value="1"/>
</dbReference>
<evidence type="ECO:0000256" key="3">
    <source>
        <dbReference type="ARBA" id="ARBA00022695"/>
    </source>
</evidence>
<evidence type="ECO:0000256" key="5">
    <source>
        <dbReference type="ARBA" id="ARBA00022842"/>
    </source>
</evidence>
<evidence type="ECO:0000256" key="7">
    <source>
        <dbReference type="ARBA" id="ARBA00023118"/>
    </source>
</evidence>
<evidence type="ECO:0000256" key="6">
    <source>
        <dbReference type="ARBA" id="ARBA00022918"/>
    </source>
</evidence>
<dbReference type="EC" id="2.7.7.49" evidence="1"/>
<keyword evidence="3 11" id="KW-0548">Nucleotidyltransferase</keyword>
<dbReference type="GO" id="GO:0003964">
    <property type="term" value="F:RNA-directed DNA polymerase activity"/>
    <property type="evidence" value="ECO:0007669"/>
    <property type="project" value="UniProtKB-KW"/>
</dbReference>
<organism evidence="11 12">
    <name type="scientific">Xenorhabdus yunnanensis</name>
    <dbReference type="NCBI Taxonomy" id="3025878"/>
    <lineage>
        <taxon>Bacteria</taxon>
        <taxon>Pseudomonadati</taxon>
        <taxon>Pseudomonadota</taxon>
        <taxon>Gammaproteobacteria</taxon>
        <taxon>Enterobacterales</taxon>
        <taxon>Morganellaceae</taxon>
        <taxon>Xenorhabdus</taxon>
    </lineage>
</organism>
<keyword evidence="12" id="KW-1185">Reference proteome</keyword>
<evidence type="ECO:0000256" key="9">
    <source>
        <dbReference type="ARBA" id="ARBA00048173"/>
    </source>
</evidence>
<keyword evidence="5" id="KW-0460">Magnesium</keyword>
<evidence type="ECO:0000256" key="1">
    <source>
        <dbReference type="ARBA" id="ARBA00012493"/>
    </source>
</evidence>
<comment type="similarity">
    <text evidence="8">Belongs to the bacterial reverse transcriptase family.</text>
</comment>
<dbReference type="PANTHER" id="PTHR34047:SF3">
    <property type="entry name" value="BLR2052 PROTEIN"/>
    <property type="match status" value="1"/>
</dbReference>
<dbReference type="InterPro" id="IPR013597">
    <property type="entry name" value="Mat_intron_G2"/>
</dbReference>
<accession>A0ABT5LJF7</accession>
<name>A0ABT5LJF7_9GAMM</name>
<evidence type="ECO:0000313" key="12">
    <source>
        <dbReference type="Proteomes" id="UP001217178"/>
    </source>
</evidence>
<comment type="caution">
    <text evidence="11">The sequence shown here is derived from an EMBL/GenBank/DDBJ whole genome shotgun (WGS) entry which is preliminary data.</text>
</comment>
<evidence type="ECO:0000256" key="8">
    <source>
        <dbReference type="ARBA" id="ARBA00034120"/>
    </source>
</evidence>
<sequence>MTRSSEEIFVMNVERRGHVRQPYPVSNCQAGGDTEVKAKPFVIEKRDVYRAWLLVKTNQGAAGVDGQTIADFESNLKDNLYKLWNRLSSGSYYPPPVKGVAIPKKSGGERLLGIPTVADRVAQMVVRLHFEPLVEPHFLPDSYGYRPNKSAIDAIRVTRQRCWQQDWVLEFDIKGLFDNIPHDLLMKSVRKHTNSPWICLYIERWLTAPMKCNGEVLFREKGTPQGGVISPVLANLFLHYVFDKWMQKHHPRLKWCRYADDGLVHCQNEAQAREIRKILERRFSECGLELHPDKTRIAYCKDGDRKGRYEHISFDFLGYTFRPRLVKNRKRNSLFVSFTPAVSKTAQKAMRFKIRKLKIRMRTELNLTQMANWLNPMISGWLSYYGQFCRSELYKVFRQLNKALVRWARRKYKALSRHKTQASKLLQRIAKQYQGLFAHWRAGMTGTFA</sequence>
<dbReference type="NCBIfam" id="TIGR04416">
    <property type="entry name" value="group_II_RT_mat"/>
    <property type="match status" value="1"/>
</dbReference>
<dbReference type="InterPro" id="IPR051083">
    <property type="entry name" value="GrpII_Intron_Splice-Mob/Def"/>
</dbReference>
<keyword evidence="6 11" id="KW-0695">RNA-directed DNA polymerase</keyword>
<reference evidence="11 12" key="1">
    <citation type="submission" date="2023-02" db="EMBL/GenBank/DDBJ databases">
        <title>Entomopathogenic bacteria.</title>
        <authorList>
            <person name="Machado R.A."/>
        </authorList>
    </citation>
    <scope>NUCLEOTIDE SEQUENCE [LARGE SCALE GENOMIC DNA]</scope>
    <source>
        <strain evidence="11 12">XENO-10</strain>
    </source>
</reference>
<keyword evidence="2 11" id="KW-0808">Transferase</keyword>
<dbReference type="EMBL" id="JAQRFI010000066">
    <property type="protein sequence ID" value="MDC9591247.1"/>
    <property type="molecule type" value="Genomic_DNA"/>
</dbReference>